<evidence type="ECO:0000259" key="20">
    <source>
        <dbReference type="PROSITE" id="PS50026"/>
    </source>
</evidence>
<dbReference type="CDD" id="cd00037">
    <property type="entry name" value="CLECT"/>
    <property type="match status" value="1"/>
</dbReference>
<feature type="disulfide bond" evidence="12">
    <location>
        <begin position="2474"/>
        <end position="2483"/>
    </location>
</feature>
<dbReference type="PROSITE" id="PS50022">
    <property type="entry name" value="FA58C_3"/>
    <property type="match status" value="2"/>
</dbReference>
<dbReference type="InterPro" id="IPR002172">
    <property type="entry name" value="LDrepeatLR_classA_rpt"/>
</dbReference>
<evidence type="ECO:0000256" key="16">
    <source>
        <dbReference type="SAM" id="Phobius"/>
    </source>
</evidence>
<evidence type="ECO:0000256" key="8">
    <source>
        <dbReference type="ARBA" id="ARBA00022989"/>
    </source>
</evidence>
<dbReference type="STRING" id="947166.A0A1D1VKK0"/>
<evidence type="ECO:0000256" key="5">
    <source>
        <dbReference type="ARBA" id="ARBA00022729"/>
    </source>
</evidence>
<feature type="domain" description="EGF-like" evidence="20">
    <location>
        <begin position="2292"/>
        <end position="2329"/>
    </location>
</feature>
<proteinExistence type="predicted"/>
<dbReference type="PROSITE" id="PS00022">
    <property type="entry name" value="EGF_1"/>
    <property type="match status" value="15"/>
</dbReference>
<evidence type="ECO:0000256" key="9">
    <source>
        <dbReference type="ARBA" id="ARBA00023136"/>
    </source>
</evidence>
<dbReference type="PANTHER" id="PTHR24033">
    <property type="entry name" value="EGF-LIKE DOMAIN-CONTAINING PROTEIN"/>
    <property type="match status" value="1"/>
</dbReference>
<dbReference type="Pfam" id="PF00008">
    <property type="entry name" value="EGF"/>
    <property type="match status" value="5"/>
</dbReference>
<dbReference type="Pfam" id="PF07645">
    <property type="entry name" value="EGF_CA"/>
    <property type="match status" value="2"/>
</dbReference>
<dbReference type="FunFam" id="2.10.50.10:FF:000018">
    <property type="entry name" value="Sushi, von Willebrand factor type A, EGF and pentraxin domain-containing 1"/>
    <property type="match status" value="1"/>
</dbReference>
<feature type="signal peptide" evidence="17">
    <location>
        <begin position="1"/>
        <end position="32"/>
    </location>
</feature>
<evidence type="ECO:0000256" key="13">
    <source>
        <dbReference type="PROSITE-ProRule" id="PRU00124"/>
    </source>
</evidence>
<dbReference type="FunFam" id="2.10.25.10:FF:000146">
    <property type="entry name" value="Putative neurogenic locus notch"/>
    <property type="match status" value="1"/>
</dbReference>
<dbReference type="SUPFAM" id="SSF57535">
    <property type="entry name" value="Complement control module/SCR domain"/>
    <property type="match status" value="5"/>
</dbReference>
<feature type="domain" description="F5/8 type C" evidence="19">
    <location>
        <begin position="894"/>
        <end position="1042"/>
    </location>
</feature>
<evidence type="ECO:0000256" key="1">
    <source>
        <dbReference type="ARBA" id="ARBA00004479"/>
    </source>
</evidence>
<dbReference type="CDD" id="cd00041">
    <property type="entry name" value="CUB"/>
    <property type="match status" value="2"/>
</dbReference>
<dbReference type="InterPro" id="IPR035976">
    <property type="entry name" value="Sushi/SCR/CCP_sf"/>
</dbReference>
<dbReference type="InterPro" id="IPR001881">
    <property type="entry name" value="EGF-like_Ca-bd_dom"/>
</dbReference>
<dbReference type="Pfam" id="PF00084">
    <property type="entry name" value="Sushi"/>
    <property type="match status" value="4"/>
</dbReference>
<feature type="disulfide bond" evidence="12">
    <location>
        <begin position="2558"/>
        <end position="2567"/>
    </location>
</feature>
<feature type="domain" description="EGF-like" evidence="20">
    <location>
        <begin position="3464"/>
        <end position="3499"/>
    </location>
</feature>
<dbReference type="Gene3D" id="3.10.100.10">
    <property type="entry name" value="Mannose-Binding Protein A, subunit A"/>
    <property type="match status" value="1"/>
</dbReference>
<evidence type="ECO:0000259" key="19">
    <source>
        <dbReference type="PROSITE" id="PS50022"/>
    </source>
</evidence>
<keyword evidence="7" id="KW-0914">Notch signaling pathway</keyword>
<feature type="compositionally biased region" description="Basic and acidic residues" evidence="15">
    <location>
        <begin position="3651"/>
        <end position="3670"/>
    </location>
</feature>
<keyword evidence="9 16" id="KW-0472">Membrane</keyword>
<dbReference type="PROSITE" id="PS01180">
    <property type="entry name" value="CUB"/>
    <property type="match status" value="1"/>
</dbReference>
<accession>A0A1D1VKK0</accession>
<feature type="domain" description="EGF-like" evidence="20">
    <location>
        <begin position="2570"/>
        <end position="2606"/>
    </location>
</feature>
<feature type="domain" description="EGF-like" evidence="20">
    <location>
        <begin position="2528"/>
        <end position="2568"/>
    </location>
</feature>
<feature type="domain" description="EGF-like" evidence="20">
    <location>
        <begin position="3423"/>
        <end position="3461"/>
    </location>
</feature>
<gene>
    <name evidence="24" type="primary">RvY_12161-1</name>
    <name evidence="24" type="synonym">RvY_12161.1</name>
    <name evidence="24" type="ORF">RvY_12161</name>
</gene>
<dbReference type="Gene3D" id="2.10.70.10">
    <property type="entry name" value="Complement Module, domain 1"/>
    <property type="match status" value="5"/>
</dbReference>
<feature type="region of interest" description="Disordered" evidence="15">
    <location>
        <begin position="3648"/>
        <end position="3670"/>
    </location>
</feature>
<feature type="domain" description="EGF-like" evidence="20">
    <location>
        <begin position="2369"/>
        <end position="2405"/>
    </location>
</feature>
<dbReference type="Pfam" id="PF00431">
    <property type="entry name" value="CUB"/>
    <property type="match status" value="1"/>
</dbReference>
<dbReference type="SUPFAM" id="SSF57184">
    <property type="entry name" value="Growth factor receptor domain"/>
    <property type="match status" value="2"/>
</dbReference>
<dbReference type="SMART" id="SM00179">
    <property type="entry name" value="EGF_CA"/>
    <property type="match status" value="13"/>
</dbReference>
<feature type="domain" description="EGF-like" evidence="20">
    <location>
        <begin position="2136"/>
        <end position="2172"/>
    </location>
</feature>
<dbReference type="SMART" id="SM01411">
    <property type="entry name" value="Ephrin_rec_like"/>
    <property type="match status" value="7"/>
</dbReference>
<dbReference type="InterPro" id="IPR036055">
    <property type="entry name" value="LDL_receptor-like_sf"/>
</dbReference>
<dbReference type="SMART" id="SM00034">
    <property type="entry name" value="CLECT"/>
    <property type="match status" value="1"/>
</dbReference>
<dbReference type="PROSITE" id="PS50825">
    <property type="entry name" value="HYR"/>
    <property type="match status" value="1"/>
</dbReference>
<dbReference type="Gene3D" id="2.10.25.10">
    <property type="entry name" value="Laminin"/>
    <property type="match status" value="15"/>
</dbReference>
<feature type="disulfide bond" evidence="12">
    <location>
        <begin position="2319"/>
        <end position="2328"/>
    </location>
</feature>
<feature type="domain" description="EGF-like" evidence="20">
    <location>
        <begin position="2254"/>
        <end position="2290"/>
    </location>
</feature>
<dbReference type="SMART" id="SM00192">
    <property type="entry name" value="LDLa"/>
    <property type="match status" value="1"/>
</dbReference>
<evidence type="ECO:0000259" key="23">
    <source>
        <dbReference type="PROSITE" id="PS50923"/>
    </source>
</evidence>
<keyword evidence="5 17" id="KW-0732">Signal</keyword>
<feature type="chain" id="PRO_5008898564" description="Sushi, von Willebrand factor type A, EGF and pentraxin domain-containing protein 1" evidence="17">
    <location>
        <begin position="33"/>
        <end position="3670"/>
    </location>
</feature>
<feature type="domain" description="EGF-like" evidence="20">
    <location>
        <begin position="856"/>
        <end position="895"/>
    </location>
</feature>
<evidence type="ECO:0000256" key="7">
    <source>
        <dbReference type="ARBA" id="ARBA00022976"/>
    </source>
</evidence>
<feature type="disulfide bond" evidence="12">
    <location>
        <begin position="3467"/>
        <end position="3477"/>
    </location>
</feature>
<dbReference type="InterPro" id="IPR049883">
    <property type="entry name" value="NOTCH1_EGF-like"/>
</dbReference>
<feature type="disulfide bond" evidence="12">
    <location>
        <begin position="3489"/>
        <end position="3498"/>
    </location>
</feature>
<keyword evidence="11" id="KW-0325">Glycoprotein</keyword>
<dbReference type="InterPro" id="IPR003410">
    <property type="entry name" value="HYR_dom"/>
</dbReference>
<organism evidence="24 25">
    <name type="scientific">Ramazzottius varieornatus</name>
    <name type="common">Water bear</name>
    <name type="synonym">Tardigrade</name>
    <dbReference type="NCBI Taxonomy" id="947166"/>
    <lineage>
        <taxon>Eukaryota</taxon>
        <taxon>Metazoa</taxon>
        <taxon>Ecdysozoa</taxon>
        <taxon>Tardigrada</taxon>
        <taxon>Eutardigrada</taxon>
        <taxon>Parachela</taxon>
        <taxon>Hypsibioidea</taxon>
        <taxon>Ramazzottiidae</taxon>
        <taxon>Ramazzottius</taxon>
    </lineage>
</organism>
<feature type="domain" description="EGF-like" evidence="20">
    <location>
        <begin position="2098"/>
        <end position="2134"/>
    </location>
</feature>
<comment type="caution">
    <text evidence="12">Lacks conserved residue(s) required for the propagation of feature annotation.</text>
</comment>
<dbReference type="Gene3D" id="2.60.120.290">
    <property type="entry name" value="Spermadhesin, CUB domain"/>
    <property type="match status" value="2"/>
</dbReference>
<feature type="disulfide bond" evidence="12">
    <location>
        <begin position="2596"/>
        <end position="2605"/>
    </location>
</feature>
<feature type="disulfide bond" evidence="12">
    <location>
        <begin position="2203"/>
        <end position="2212"/>
    </location>
</feature>
<dbReference type="SMART" id="SM00042">
    <property type="entry name" value="CUB"/>
    <property type="match status" value="3"/>
</dbReference>
<dbReference type="PROSITE" id="PS01186">
    <property type="entry name" value="EGF_2"/>
    <property type="match status" value="12"/>
</dbReference>
<dbReference type="GO" id="GO:0007219">
    <property type="term" value="P:Notch signaling pathway"/>
    <property type="evidence" value="ECO:0007669"/>
    <property type="project" value="UniProtKB-KW"/>
</dbReference>
<dbReference type="OrthoDB" id="430340at2759"/>
<feature type="domain" description="Sushi" evidence="23">
    <location>
        <begin position="671"/>
        <end position="731"/>
    </location>
</feature>
<reference evidence="24 25" key="1">
    <citation type="journal article" date="2016" name="Nat. Commun.">
        <title>Extremotolerant tardigrade genome and improved radiotolerance of human cultured cells by tardigrade-unique protein.</title>
        <authorList>
            <person name="Hashimoto T."/>
            <person name="Horikawa D.D."/>
            <person name="Saito Y."/>
            <person name="Kuwahara H."/>
            <person name="Kozuka-Hata H."/>
            <person name="Shin-I T."/>
            <person name="Minakuchi Y."/>
            <person name="Ohishi K."/>
            <person name="Motoyama A."/>
            <person name="Aizu T."/>
            <person name="Enomoto A."/>
            <person name="Kondo K."/>
            <person name="Tanaka S."/>
            <person name="Hara Y."/>
            <person name="Koshikawa S."/>
            <person name="Sagara H."/>
            <person name="Miura T."/>
            <person name="Yokobori S."/>
            <person name="Miyagawa K."/>
            <person name="Suzuki Y."/>
            <person name="Kubo T."/>
            <person name="Oyama M."/>
            <person name="Kohara Y."/>
            <person name="Fujiyama A."/>
            <person name="Arakawa K."/>
            <person name="Katayama T."/>
            <person name="Toyoda A."/>
            <person name="Kunieda T."/>
        </authorList>
    </citation>
    <scope>NUCLEOTIDE SEQUENCE [LARGE SCALE GENOMIC DNA]</scope>
    <source>
        <strain evidence="24 25">YOKOZUNA-1</strain>
    </source>
</reference>
<evidence type="ECO:0000256" key="12">
    <source>
        <dbReference type="PROSITE-ProRule" id="PRU00076"/>
    </source>
</evidence>
<keyword evidence="6" id="KW-0677">Repeat</keyword>
<dbReference type="InterPro" id="IPR000152">
    <property type="entry name" value="EGF-type_Asp/Asn_hydroxyl_site"/>
</dbReference>
<evidence type="ECO:0000256" key="4">
    <source>
        <dbReference type="ARBA" id="ARBA00022692"/>
    </source>
</evidence>
<dbReference type="InterPro" id="IPR001304">
    <property type="entry name" value="C-type_lectin-like"/>
</dbReference>
<name>A0A1D1VKK0_RAMVA</name>
<dbReference type="Pfam" id="PF25024">
    <property type="entry name" value="EGF_TEN"/>
    <property type="match status" value="1"/>
</dbReference>
<dbReference type="PROSITE" id="PS50026">
    <property type="entry name" value="EGF_3"/>
    <property type="match status" value="16"/>
</dbReference>
<keyword evidence="3 12" id="KW-0245">EGF-like domain</keyword>
<dbReference type="InterPro" id="IPR016186">
    <property type="entry name" value="C-type_lectin-like/link_sf"/>
</dbReference>
<feature type="domain" description="Sushi" evidence="23">
    <location>
        <begin position="797"/>
        <end position="856"/>
    </location>
</feature>
<dbReference type="PROSITE" id="PS00010">
    <property type="entry name" value="ASX_HYDROXYL"/>
    <property type="match status" value="5"/>
</dbReference>
<keyword evidence="8 16" id="KW-1133">Transmembrane helix</keyword>
<feature type="domain" description="EGF-like" evidence="20">
    <location>
        <begin position="2215"/>
        <end position="2252"/>
    </location>
</feature>
<evidence type="ECO:0000259" key="18">
    <source>
        <dbReference type="PROSITE" id="PS01180"/>
    </source>
</evidence>
<dbReference type="InterPro" id="IPR051830">
    <property type="entry name" value="NOTCH_homolog"/>
</dbReference>
<protein>
    <recommendedName>
        <fullName evidence="26">Sushi, von Willebrand factor type A, EGF and pentraxin domain-containing protein 1</fullName>
    </recommendedName>
</protein>
<dbReference type="SUPFAM" id="SSF49854">
    <property type="entry name" value="Spermadhesin, CUB domain"/>
    <property type="match status" value="3"/>
</dbReference>
<dbReference type="InterPro" id="IPR000742">
    <property type="entry name" value="EGF"/>
</dbReference>
<dbReference type="PROSITE" id="PS50041">
    <property type="entry name" value="C_TYPE_LECTIN_2"/>
    <property type="match status" value="1"/>
</dbReference>
<feature type="disulfide bond" evidence="12">
    <location>
        <begin position="2416"/>
        <end position="2433"/>
    </location>
</feature>
<feature type="domain" description="EGF-like" evidence="20">
    <location>
        <begin position="2407"/>
        <end position="2445"/>
    </location>
</feature>
<keyword evidence="4 16" id="KW-0812">Transmembrane</keyword>
<dbReference type="InterPro" id="IPR016187">
    <property type="entry name" value="CTDL_fold"/>
</dbReference>
<feature type="domain" description="Sushi" evidence="23">
    <location>
        <begin position="586"/>
        <end position="670"/>
    </location>
</feature>
<evidence type="ECO:0008006" key="26">
    <source>
        <dbReference type="Google" id="ProtNLM"/>
    </source>
</evidence>
<feature type="disulfide bond" evidence="14">
    <location>
        <begin position="799"/>
        <end position="842"/>
    </location>
</feature>
<dbReference type="FunFam" id="2.10.25.10:FF:000066">
    <property type="entry name" value="FAT atypical cadherin 4"/>
    <property type="match status" value="1"/>
</dbReference>
<dbReference type="Pfam" id="PF07699">
    <property type="entry name" value="Ephrin_rec_like"/>
    <property type="match status" value="6"/>
</dbReference>
<evidence type="ECO:0000259" key="22">
    <source>
        <dbReference type="PROSITE" id="PS50825"/>
    </source>
</evidence>
<feature type="domain" description="EGF-like" evidence="20">
    <location>
        <begin position="2174"/>
        <end position="2213"/>
    </location>
</feature>
<feature type="disulfide bond" evidence="14">
    <location>
        <begin position="767"/>
        <end position="794"/>
    </location>
</feature>
<evidence type="ECO:0000256" key="11">
    <source>
        <dbReference type="ARBA" id="ARBA00023180"/>
    </source>
</evidence>
<evidence type="ECO:0000256" key="14">
    <source>
        <dbReference type="PROSITE-ProRule" id="PRU00302"/>
    </source>
</evidence>
<dbReference type="CDD" id="cd00054">
    <property type="entry name" value="EGF_CA"/>
    <property type="match status" value="11"/>
</dbReference>
<dbReference type="FunFam" id="2.10.25.10:FF:000434">
    <property type="entry name" value="Predicted protein"/>
    <property type="match status" value="1"/>
</dbReference>
<evidence type="ECO:0000256" key="15">
    <source>
        <dbReference type="SAM" id="MobiDB-lite"/>
    </source>
</evidence>
<evidence type="ECO:0000256" key="6">
    <source>
        <dbReference type="ARBA" id="ARBA00022737"/>
    </source>
</evidence>
<feature type="domain" description="Sushi" evidence="23">
    <location>
        <begin position="2937"/>
        <end position="3006"/>
    </location>
</feature>
<dbReference type="PROSITE" id="PS50068">
    <property type="entry name" value="LDLRA_2"/>
    <property type="match status" value="1"/>
</dbReference>
<dbReference type="SUPFAM" id="SSF56436">
    <property type="entry name" value="C-type lectin-like"/>
    <property type="match status" value="1"/>
</dbReference>
<feature type="disulfide bond" evidence="12">
    <location>
        <begin position="2296"/>
        <end position="2306"/>
    </location>
</feature>
<dbReference type="Proteomes" id="UP000186922">
    <property type="component" value="Unassembled WGS sequence"/>
</dbReference>
<feature type="domain" description="EGF-like" evidence="20">
    <location>
        <begin position="2486"/>
        <end position="2526"/>
    </location>
</feature>
<feature type="disulfide bond" evidence="14">
    <location>
        <begin position="1145"/>
        <end position="1172"/>
    </location>
</feature>
<dbReference type="Gene3D" id="2.60.120.200">
    <property type="match status" value="1"/>
</dbReference>
<dbReference type="SUPFAM" id="SSF57196">
    <property type="entry name" value="EGF/Laminin"/>
    <property type="match status" value="13"/>
</dbReference>
<feature type="domain" description="CUB" evidence="18">
    <location>
        <begin position="234"/>
        <end position="346"/>
    </location>
</feature>
<dbReference type="GO" id="GO:0005509">
    <property type="term" value="F:calcium ion binding"/>
    <property type="evidence" value="ECO:0007669"/>
    <property type="project" value="InterPro"/>
</dbReference>
<dbReference type="InterPro" id="IPR035914">
    <property type="entry name" value="Sperma_CUB_dom_sf"/>
</dbReference>
<dbReference type="InterPro" id="IPR000421">
    <property type="entry name" value="FA58C"/>
</dbReference>
<evidence type="ECO:0000256" key="2">
    <source>
        <dbReference type="ARBA" id="ARBA00022473"/>
    </source>
</evidence>
<dbReference type="FunFam" id="2.10.25.10:FF:000472">
    <property type="entry name" value="Uncharacterized protein, isoform A"/>
    <property type="match status" value="1"/>
</dbReference>
<feature type="disulfide bond" evidence="12">
    <location>
        <begin position="2435"/>
        <end position="2444"/>
    </location>
</feature>
<feature type="domain" description="Sushi" evidence="23">
    <location>
        <begin position="1115"/>
        <end position="1174"/>
    </location>
</feature>
<dbReference type="Pfam" id="PF13385">
    <property type="entry name" value="Laminin_G_3"/>
    <property type="match status" value="1"/>
</dbReference>
<dbReference type="InterPro" id="IPR008979">
    <property type="entry name" value="Galactose-bd-like_sf"/>
</dbReference>
<keyword evidence="14" id="KW-0768">Sushi</keyword>
<dbReference type="InterPro" id="IPR013320">
    <property type="entry name" value="ConA-like_dom_sf"/>
</dbReference>
<dbReference type="InterPro" id="IPR018097">
    <property type="entry name" value="EGF_Ca-bd_CS"/>
</dbReference>
<feature type="domain" description="C-type lectin" evidence="21">
    <location>
        <begin position="55"/>
        <end position="187"/>
    </location>
</feature>
<evidence type="ECO:0000256" key="17">
    <source>
        <dbReference type="SAM" id="SignalP"/>
    </source>
</evidence>
<dbReference type="Pfam" id="PF02494">
    <property type="entry name" value="HYR"/>
    <property type="match status" value="1"/>
</dbReference>
<feature type="domain" description="EGF-like" evidence="20">
    <location>
        <begin position="2447"/>
        <end position="2484"/>
    </location>
</feature>
<feature type="disulfide bond" evidence="12">
    <location>
        <begin position="2242"/>
        <end position="2251"/>
    </location>
</feature>
<dbReference type="PROSITE" id="PS01187">
    <property type="entry name" value="EGF_CA"/>
    <property type="match status" value="3"/>
</dbReference>
<dbReference type="Gene3D" id="2.60.120.260">
    <property type="entry name" value="Galactose-binding domain-like"/>
    <property type="match status" value="2"/>
</dbReference>
<evidence type="ECO:0000259" key="21">
    <source>
        <dbReference type="PROSITE" id="PS50041"/>
    </source>
</evidence>
<dbReference type="SUPFAM" id="SSF49899">
    <property type="entry name" value="Concanavalin A-like lectins/glucanases"/>
    <property type="match status" value="1"/>
</dbReference>
<dbReference type="Gene3D" id="2.10.50.10">
    <property type="entry name" value="Tumor Necrosis Factor Receptor, subunit A, domain 2"/>
    <property type="match status" value="5"/>
</dbReference>
<feature type="disulfide bond" evidence="12">
    <location>
        <begin position="2124"/>
        <end position="2133"/>
    </location>
</feature>
<dbReference type="SUPFAM" id="SSF57424">
    <property type="entry name" value="LDL receptor-like module"/>
    <property type="match status" value="1"/>
</dbReference>
<dbReference type="PANTHER" id="PTHR24033:SF151">
    <property type="entry name" value="NOTCH 2"/>
    <property type="match status" value="1"/>
</dbReference>
<comment type="caution">
    <text evidence="24">The sequence shown here is derived from an EMBL/GenBank/DDBJ whole genome shotgun (WGS) entry which is preliminary data.</text>
</comment>
<dbReference type="GO" id="GO:0016020">
    <property type="term" value="C:membrane"/>
    <property type="evidence" value="ECO:0007669"/>
    <property type="project" value="UniProtKB-SubCell"/>
</dbReference>
<feature type="disulfide bond" evidence="12">
    <location>
        <begin position="2395"/>
        <end position="2404"/>
    </location>
</feature>
<dbReference type="SMART" id="SM00181">
    <property type="entry name" value="EGF"/>
    <property type="match status" value="21"/>
</dbReference>
<feature type="transmembrane region" description="Helical" evidence="16">
    <location>
        <begin position="3506"/>
        <end position="3529"/>
    </location>
</feature>
<feature type="disulfide bond" evidence="12">
    <location>
        <begin position="2357"/>
        <end position="2366"/>
    </location>
</feature>
<evidence type="ECO:0000256" key="3">
    <source>
        <dbReference type="ARBA" id="ARBA00022536"/>
    </source>
</evidence>
<dbReference type="SMART" id="SM00032">
    <property type="entry name" value="CCP"/>
    <property type="match status" value="6"/>
</dbReference>
<keyword evidence="10 12" id="KW-1015">Disulfide bond</keyword>
<evidence type="ECO:0000256" key="10">
    <source>
        <dbReference type="ARBA" id="ARBA00023157"/>
    </source>
</evidence>
<dbReference type="InterPro" id="IPR013032">
    <property type="entry name" value="EGF-like_CS"/>
</dbReference>
<feature type="disulfide bond" evidence="12">
    <location>
        <begin position="2162"/>
        <end position="2171"/>
    </location>
</feature>
<dbReference type="InterPro" id="IPR009030">
    <property type="entry name" value="Growth_fac_rcpt_cys_sf"/>
</dbReference>
<dbReference type="CDD" id="cd00033">
    <property type="entry name" value="CCP"/>
    <property type="match status" value="4"/>
</dbReference>
<sequence>MEFQALSRSKRLLGNLFLLLFLFGVFICDCLCQRNDVELTVVPDLFHCPKDWFLLDWRCYRHFEKKASWATANLTCNRIGGSLPIVKDNFDNAWISSLFTLSNTSRHPDDFWIDSPSQSSLGYLPFLAQYGTSVFPSLSNGLFSGSWAIGEPNFHNGNCTKLVASSYQKTDNWKMEACETLLPFVCQIKACPKKTTRCLGEDKCIDDSKVCDGVFECESRSDEFNCPRKQDSFCTFHITSLNSVISSPNFPSNYPANSSCFWLIDTGNFDREVELTFTEFSTEKDKDFMTVLSASPLQSSAVSLAALSGDISSPLTFRSTNGLLLVKFSSDASLQGKGFTATLSEVYTQCGGEVTATDEFQRVLIPSTSLFLKECVYTVTGPAGSTITLDIEESLEGGNFAINVRDGATATSPLITSFPDGSSMTNQRVLQSTTNQLYLFVTSLRSDGTKDRNGNFSFRFAATCDLEFGNSTGVFHTPGGDELPFPRNLACSYRIKPRDSRPFTLSFTKVALQPLDTLKVFEIEADSSMDKKGNSKLLFPSQNETGLLSGPNGDSFGLHVPSGDALIKLLSGPMGSSTVFTVAYSVDCPDLVQLSHSQSGQSRSPSDGSVGRTEPILVSTNLTIVGTHVAITCPVGYELSVRAESGAERIDAKCLPGGNWSVKKIPVCQPEYCGSVPVALNAIPVNVTGFSYGGVVEYKCLQGFGFQSGKEKESVTCREDGSWTAVPSCGSSRCPELILPPVAVSHLSARVLTGNQYQFGSVISFFCEPGYGLTGASAVVCLANTSWSAPVPSCTRQKCLPLPNITHGFIYDTKQTDFFFGDKLIVGCLPGFQLKGSADVTCLSNQTFGQLPSCADIDECLDRSTCDGASTECVNVVGDHYCKCRAGYAGLPDCSKSVLFGIGAFRPEIYGITVSGSIPDYDKTQIGLSSRGWCGTSNHPTDNWVEINLNAPKVVSAIRILPVLGGSNMLAAVKSFSILYKDIESGNMTLYSEPNGDAMVFPVFANSTTGTLLHTAIETQVVRIRVESYLEGPCMRLDLIGCWKQSCLDVNECNDGKNGGCDQVCLNTPGSVECGCHIGYQIYQSNGTSAYFLSEFETGTIEGDTLLINKTCVPQSCLPLLSPLNGVLLSTQSIFRFGDTANFACLFGFEMVGSATLKCVEGGEWSDTQPLCLPAVCQNFQDDLRTGLAVDPGSDTVGLGRNVSLMCRGPQYKLPGTAMAAARKCVYDRRATDKSYWLTGQQPFCELVDCKRPTLLPGSFYSNLSRTTYGSYFGFDCVFPFVTSGESSVGDQIVRCTKHGIWDFGSLRCDGPTCTDPGRPADGIQMAATYEESALVKFQCSRAGYVLTDDSPLMCQRQSDCAVIRPVGLSAGWIPDMAMKSTSEIPGFELRNLRLSASTGWCARQENFTYMEMDLGRIYRITTVRLKGVVADGMAGRVTQFRLFTKLTSDGRYSALDGDISDTAPTYGALSTIPLRPSVRGRFLAVGVLSYIGNPCLKMEFYGCAADEDEKAVVGWNATTPVCVDNEPPRFVSCPKQTVVVHKASNGKVDAVQYEVPVAKDNSGRIARMEVRPDNFAPGIVVFEDRHVEYVAFDADGNNATCSFQVRVVEEAPPIIACSRSYNLTLEAGQDYAQLRFNNGTHPVEILTGTKDRQISYSPEWVDLHPSDFVNVTATVTDSNNRSTSCSFEVLVLPVPCTEASVGAPDNGVTSCRTRSDGTVICSFSCNAGFVFANGAVPDYVCDPRSASGNNSDIYVPSCVPEAGHEPVYDAIVAVVYVAPSSPTPECLAQYNKYVTTQQEIITEMLSTKCSKTIDVPITVTALSSKMSPSSASNMAVEGLFQYRIAPSRPTARLYDLCGLTIDTMFDFSVPPTDPAITSIWKLQDANTVCANLEAIESNSTRGYTCLSGQTLIKNKVCLDCPVGTFASSLSSTASPAILSSASSRKLDLASCLLCPPGSYQNSSGQTSCWKCPDGFFTSTYGAKFINECLPACLAGTYSPNGVLPCLACPKDTYSSVASAGAYKNCTQCPVGMYTVTSGATSVSQCRTQCLPGEYSPTGLAPCTACPKNFVSMREAATMCEECSGGQSTTDSGATICEEVVCEAGRCLNGGRCEVVNHRAMCKCLPGFTGDRCDDNEDQCASQPCFNGGFCSNINGGYRCACSAGYSGLRCEIEPKDCASISCPNHGMCQNRGTTDQSYQCLCRKGFAGPYCNETVNPCATGVCMNGGQCERLQMDRFFCRCPPGFNGTYCESNIDDCSDNPCANGGTCTDLVHDFRCDCAQPFSGTYCENMADLCADVDCKNGFCFADLESTVARCICNTGWLGPECAEMVDNCAGLPCLNKGTCVNKLDTFQCHCPDGFVGSTCQHRVDHCLSTPCQNGGNCTNEVDTFRCSCPEGTNGTQCQININDCEPSPCNLNNTDHCIDLVNGYTCQCKAGFKGDTCDKVEADCQKDTCLNDGTCHDMENGTASCTCLTGWEGRRCEQKRSACANSPCLNGGVCFDVWNGNSSTFFCQCRDGYHGPTCNQMFDMCFGNPCLNGGQCLQPNSTEGVKDVCQCTEDFFGPGCVYEVDPCLAGMCKNGAECEVLQNGFKCTCKEGFTGETCDSPVESCRPDTCPAANFGCFVSSSGPVCSCPLHLTGSTCQKAADTDFDWFLYDQAKSTRISSLTPFILNTSALSINIWVKFSRPNDTATILTLSVSNDAETVRRSGSEAIQVNEQGAVLILASTKVQVPFTPQNIRVNDGAWHSVVFTWQLEDGAWMVTLDSIRVDSGLTPTMVKSLPMYGSISIGPFYGLISQVRAWNRPLSFTEDIPKLQSCGANLQDGLIYQLIDVDMSHNAKVDFVRPSKCQRPMDDARARTDDDAATSPLKCPISKQYLAVQGYANVTWGKRLLSESSGSLMTNVPNGRPLSPGRYPVSIVQAGGVMCHFDLYVHGQPCGDLEPPVSGTLDCSDYGPDNLYRRCLASCNPMYDFAEDAPRVYTCEADGLWHPSFNSTLMKVPACVAVVQPQRMFSLSASYPNIACNDQTRQFLSSAIQRKFLELQLDWLTCLATNCPGLNIVSRCLTSSSESSPSLKQPLVTETTAEITIAASDSAQFGTTTPMPLQMTFNNSNNQANARRRRQAVEPFGVIFNLTFPAVNDPVRNAATKQEASVKNILDTFAYVSKGLNFDTQLPNAIAKHSDIKVGESFVCPSGNVLKDRGCAPCPAGTFHNGVACQRCPQGYYQEGSAQSSCKICSAVNKKHAITLTTGSTSPSDCKEVCSAGNYFDLSKSKCRPCGFGLYQPLAGQFECLHCPPHMTTTNETSLSPSSCIADCDDGEELMPQFVCRTCQRGNYRSRGMGPSCLPCPKGFTTMGNRSMAATECSVPSCAAGSFFDEGGNVCVICPFGFYQPNAEQKNCIPCPDDMTTVRYGALSLDQCVSTNKCKNGEIVCHQNAQCLKNGDGFKCLCKSGFRGDGMEQCEDMCVGYCFNQGKCSKDARGNPFCECLSSFYGERCQSKSETAYIAGGIAGTVLFLILLILLIWMICVRVRNHGSAPAVPVKTLTTLNTLPRDSSLALYTVDYPPPSSTATVRSHAYVPYYEDNEDSWEMSGYSNTAFIKENEANEKKVKGTFDKKGKNQLKVQPVPQYDYVTKGPRPQMREIVPIEPALDHPLRSSHHGSEENSARL</sequence>
<evidence type="ECO:0000313" key="25">
    <source>
        <dbReference type="Proteomes" id="UP000186922"/>
    </source>
</evidence>
<feature type="domain" description="F5/8 type C" evidence="19">
    <location>
        <begin position="1361"/>
        <end position="1504"/>
    </location>
</feature>
<feature type="domain" description="HYR" evidence="22">
    <location>
        <begin position="1524"/>
        <end position="1610"/>
    </location>
</feature>
<dbReference type="SUPFAM" id="SSF49785">
    <property type="entry name" value="Galactose-binding domain-like"/>
    <property type="match status" value="2"/>
</dbReference>
<keyword evidence="2" id="KW-0217">Developmental protein</keyword>
<dbReference type="EMBL" id="BDGG01000007">
    <property type="protein sequence ID" value="GAV01451.1"/>
    <property type="molecule type" value="Genomic_DNA"/>
</dbReference>
<dbReference type="PROSITE" id="PS50923">
    <property type="entry name" value="SUSHI"/>
    <property type="match status" value="6"/>
</dbReference>
<feature type="domain" description="Sushi" evidence="23">
    <location>
        <begin position="732"/>
        <end position="796"/>
    </location>
</feature>
<dbReference type="Pfam" id="PF12661">
    <property type="entry name" value="hEGF"/>
    <property type="match status" value="2"/>
</dbReference>
<feature type="disulfide bond" evidence="13">
    <location>
        <begin position="211"/>
        <end position="226"/>
    </location>
</feature>
<feature type="disulfide bond" evidence="12">
    <location>
        <begin position="2280"/>
        <end position="2289"/>
    </location>
</feature>
<dbReference type="InterPro" id="IPR011641">
    <property type="entry name" value="Tyr-kin_ephrin_A/B_rcpt-like"/>
</dbReference>
<feature type="disulfide bond" evidence="12">
    <location>
        <begin position="2516"/>
        <end position="2525"/>
    </location>
</feature>
<dbReference type="CDD" id="cd00112">
    <property type="entry name" value="LDLa"/>
    <property type="match status" value="1"/>
</dbReference>
<dbReference type="FunFam" id="2.10.25.10:FF:000143">
    <property type="entry name" value="Protein crumbs 1"/>
    <property type="match status" value="1"/>
</dbReference>
<feature type="domain" description="EGF-like" evidence="20">
    <location>
        <begin position="2331"/>
        <end position="2367"/>
    </location>
</feature>
<keyword evidence="25" id="KW-1185">Reference proteome</keyword>
<evidence type="ECO:0000313" key="24">
    <source>
        <dbReference type="EMBL" id="GAV01451.1"/>
    </source>
</evidence>
<comment type="subcellular location">
    <subcellularLocation>
        <location evidence="1">Membrane</location>
        <topology evidence="1">Single-pass type I membrane protein</topology>
    </subcellularLocation>
</comment>
<dbReference type="InterPro" id="IPR000436">
    <property type="entry name" value="Sushi_SCR_CCP_dom"/>
</dbReference>
<dbReference type="InterPro" id="IPR000859">
    <property type="entry name" value="CUB_dom"/>
</dbReference>